<gene>
    <name evidence="2" type="ORF">H8S11_12445</name>
</gene>
<evidence type="ECO:0000313" key="2">
    <source>
        <dbReference type="EMBL" id="MBC5723618.1"/>
    </source>
</evidence>
<reference evidence="2" key="1">
    <citation type="submission" date="2020-08" db="EMBL/GenBank/DDBJ databases">
        <title>Genome public.</title>
        <authorList>
            <person name="Liu C."/>
            <person name="Sun Q."/>
        </authorList>
    </citation>
    <scope>NUCLEOTIDE SEQUENCE</scope>
    <source>
        <strain evidence="2">NSJ-23</strain>
    </source>
</reference>
<dbReference type="InterPro" id="IPR034829">
    <property type="entry name" value="DnaD-like_sf"/>
</dbReference>
<feature type="compositionally biased region" description="Basic and acidic residues" evidence="1">
    <location>
        <begin position="83"/>
        <end position="106"/>
    </location>
</feature>
<name>A0A8J6JCI2_9FIRM</name>
<evidence type="ECO:0000256" key="1">
    <source>
        <dbReference type="SAM" id="MobiDB-lite"/>
    </source>
</evidence>
<dbReference type="Gene3D" id="1.10.10.630">
    <property type="entry name" value="DnaD domain-like"/>
    <property type="match status" value="1"/>
</dbReference>
<dbReference type="EMBL" id="JACOPO010000010">
    <property type="protein sequence ID" value="MBC5723618.1"/>
    <property type="molecule type" value="Genomic_DNA"/>
</dbReference>
<dbReference type="AlphaFoldDB" id="A0A8J6JCI2"/>
<feature type="region of interest" description="Disordered" evidence="1">
    <location>
        <begin position="83"/>
        <end position="110"/>
    </location>
</feature>
<evidence type="ECO:0000313" key="3">
    <source>
        <dbReference type="Proteomes" id="UP000628736"/>
    </source>
</evidence>
<organism evidence="2 3">
    <name type="scientific">Flintibacter hominis</name>
    <dbReference type="NCBI Taxonomy" id="2763048"/>
    <lineage>
        <taxon>Bacteria</taxon>
        <taxon>Bacillati</taxon>
        <taxon>Bacillota</taxon>
        <taxon>Clostridia</taxon>
        <taxon>Eubacteriales</taxon>
        <taxon>Flintibacter</taxon>
    </lineage>
</organism>
<dbReference type="Proteomes" id="UP000628736">
    <property type="component" value="Unassembled WGS sequence"/>
</dbReference>
<evidence type="ECO:0008006" key="4">
    <source>
        <dbReference type="Google" id="ProtNLM"/>
    </source>
</evidence>
<sequence length="234" mass="26593">MAKNKDPAVLFYTSDFLGGAALMNMKERGQYITLLCLQRERGHMTEGEVARAVGRLSEEVRGKFETDEDGKLFNRRMDEEIKKREAHSQRQRENVAKRWNKQKDDDGMSSGNTMVLPLGNGTSSSYIDNLSLEQETSSARTRDAIATVMSAYLDKINANPSQQSLDELKGYVEQMGPECCQRAFDIALDEKKTSWSYIRAILRNKLAQGVRCLSDWDAVEDKRKGEGEDDYWAK</sequence>
<comment type="caution">
    <text evidence="2">The sequence shown here is derived from an EMBL/GenBank/DDBJ whole genome shotgun (WGS) entry which is preliminary data.</text>
</comment>
<dbReference type="SUPFAM" id="SSF158499">
    <property type="entry name" value="DnaD domain-like"/>
    <property type="match status" value="1"/>
</dbReference>
<dbReference type="RefSeq" id="WP_186853339.1">
    <property type="nucleotide sequence ID" value="NZ_JACOPO010000010.1"/>
</dbReference>
<proteinExistence type="predicted"/>
<accession>A0A8J6JCI2</accession>
<keyword evidence="3" id="KW-1185">Reference proteome</keyword>
<protein>
    <recommendedName>
        <fullName evidence="4">DUF1376 domain-containing protein</fullName>
    </recommendedName>
</protein>